<keyword evidence="2" id="KW-0547">Nucleotide-binding</keyword>
<dbReference type="InterPro" id="IPR050742">
    <property type="entry name" value="Helicase_Restrict-Modif_Enz"/>
</dbReference>
<protein>
    <submittedName>
        <fullName evidence="2">Superfamily II DNA or RNA helicase</fullName>
    </submittedName>
</protein>
<dbReference type="InterPro" id="IPR027417">
    <property type="entry name" value="P-loop_NTPase"/>
</dbReference>
<dbReference type="SMART" id="SM00487">
    <property type="entry name" value="DEXDc"/>
    <property type="match status" value="1"/>
</dbReference>
<keyword evidence="2" id="KW-0378">Hydrolase</keyword>
<reference evidence="2 3" key="1">
    <citation type="submission" date="2016-10" db="EMBL/GenBank/DDBJ databases">
        <authorList>
            <person name="de Groot N.N."/>
        </authorList>
    </citation>
    <scope>NUCLEOTIDE SEQUENCE [LARGE SCALE GENOMIC DNA]</scope>
    <source>
        <strain evidence="2 3">GAS232</strain>
    </source>
</reference>
<dbReference type="OrthoDB" id="9759819at2"/>
<evidence type="ECO:0000313" key="2">
    <source>
        <dbReference type="EMBL" id="SDF01932.1"/>
    </source>
</evidence>
<sequence length="1020" mass="116198">MNTLPKPLEAKLWDHQKKAIAFSIRLLRHEQPSTASLIRMPTGTGKTGVIAVLSVALPPPKWTLVLTPWANLCAQLIGDLRERFWNISEWRPSPAPRVLRLLPSNVDEVLGKEDAHVVLVATFTTLISLFKRYRSSYDALAARLSQVLVDEGHYEPAVEWGQAVKQLNVPTLLLTATPYRNDLKLFRVLPEHIFHYTHEDAERDQIIRSLTLQEMKAPEPRRPSDLTPWCAEFNTFWTVLRKTKHSRDARAIVCCGDMATVKSVTKRLRVLGINAVGIHDRFGKEKETWLKQDTPDPRSVDFDVWVHQNKLTEGLDDKRFRVLAILNRIRNDRKLIQQIGRILRRQTRDSNPAIVLYSSTLPIKRSWNNYRAFETQPGLNDPFRYRNLLHGLLSAQPDMEYFDGQFRRRFEPGEPSLKNEIRLLPSAVVRTVLNSFDWDQCSAFISDFLQLDDCILLGPALGYETGADDARLWTYAMFSNSPVLISGSQYEIRLGAMAAVSHNKLLFLTDTEGRYPDVYVNEHTRKLNQSDLGKVLTEKSVPHGVSLQNPWPAGPSIKRSTISSSDLAATSPQLTDSIFMCMNVRATVPPERVTDSPRRHYLGFSRGRISEQLYAVDRNEFSLDQFVSWTKDFAALIRSQRRRLPEFFQRYLAPAEPPMTIQATYLVLNIFEGDAEMMDEAGNALWPKETIIKLSVDNDDSGNPRFRGTVIFCRLVGPQQEQHYTFALVYHSKTNRFIVQGERWNAGVFVTEGEGKESHGAVSFLNNNDEQFTVAMREPDIFYNAQSFYKIDYSFAEDRLGGLLTTESVLETVTSEKGQQRAKQRSWVKSSLFGVIDWRNEDGLIATHFPDADFVFCDDLGKEIADFVCVSFRHRRISLIHAKHGDENQVSASALHVVVAQALKNLGVLARSGPKPPEIARWNRKALWSTTKVLRWRRGTATLPEGEVLWEKIRSDVLDHPDGKKEVWLVLGASLSKDSLLEQLRNQNQWTPVSGQVVYLLSSLNANCSQLQVDLRVFCD</sequence>
<dbReference type="AlphaFoldDB" id="A0A1G7HN90"/>
<evidence type="ECO:0000259" key="1">
    <source>
        <dbReference type="PROSITE" id="PS51192"/>
    </source>
</evidence>
<dbReference type="GO" id="GO:0005829">
    <property type="term" value="C:cytosol"/>
    <property type="evidence" value="ECO:0007669"/>
    <property type="project" value="TreeGrafter"/>
</dbReference>
<dbReference type="Proteomes" id="UP000182427">
    <property type="component" value="Chromosome I"/>
</dbReference>
<name>A0A1G7HN90_9BACT</name>
<gene>
    <name evidence="2" type="ORF">SAMN05444167_1147</name>
</gene>
<accession>A0A1G7HN90</accession>
<feature type="domain" description="Helicase ATP-binding" evidence="1">
    <location>
        <begin position="27"/>
        <end position="196"/>
    </location>
</feature>
<dbReference type="GO" id="GO:0003677">
    <property type="term" value="F:DNA binding"/>
    <property type="evidence" value="ECO:0007669"/>
    <property type="project" value="InterPro"/>
</dbReference>
<keyword evidence="2" id="KW-0067">ATP-binding</keyword>
<dbReference type="SUPFAM" id="SSF52540">
    <property type="entry name" value="P-loop containing nucleoside triphosphate hydrolases"/>
    <property type="match status" value="1"/>
</dbReference>
<keyword evidence="3" id="KW-1185">Reference proteome</keyword>
<dbReference type="Pfam" id="PF04851">
    <property type="entry name" value="ResIII"/>
    <property type="match status" value="1"/>
</dbReference>
<dbReference type="RefSeq" id="WP_083344300.1">
    <property type="nucleotide sequence ID" value="NZ_LT629690.1"/>
</dbReference>
<proteinExistence type="predicted"/>
<organism evidence="2 3">
    <name type="scientific">Terriglobus roseus</name>
    <dbReference type="NCBI Taxonomy" id="392734"/>
    <lineage>
        <taxon>Bacteria</taxon>
        <taxon>Pseudomonadati</taxon>
        <taxon>Acidobacteriota</taxon>
        <taxon>Terriglobia</taxon>
        <taxon>Terriglobales</taxon>
        <taxon>Acidobacteriaceae</taxon>
        <taxon>Terriglobus</taxon>
    </lineage>
</organism>
<dbReference type="EMBL" id="LT629690">
    <property type="protein sequence ID" value="SDF01932.1"/>
    <property type="molecule type" value="Genomic_DNA"/>
</dbReference>
<dbReference type="Gene3D" id="3.40.50.300">
    <property type="entry name" value="P-loop containing nucleotide triphosphate hydrolases"/>
    <property type="match status" value="2"/>
</dbReference>
<dbReference type="GO" id="GO:0005524">
    <property type="term" value="F:ATP binding"/>
    <property type="evidence" value="ECO:0007669"/>
    <property type="project" value="InterPro"/>
</dbReference>
<dbReference type="GO" id="GO:0004386">
    <property type="term" value="F:helicase activity"/>
    <property type="evidence" value="ECO:0007669"/>
    <property type="project" value="UniProtKB-KW"/>
</dbReference>
<dbReference type="InterPro" id="IPR006935">
    <property type="entry name" value="Helicase/UvrB_N"/>
</dbReference>
<dbReference type="PANTHER" id="PTHR47396:SF1">
    <property type="entry name" value="ATP-DEPENDENT HELICASE IRC3-RELATED"/>
    <property type="match status" value="1"/>
</dbReference>
<dbReference type="PANTHER" id="PTHR47396">
    <property type="entry name" value="TYPE I RESTRICTION ENZYME ECOKI R PROTEIN"/>
    <property type="match status" value="1"/>
</dbReference>
<keyword evidence="2" id="KW-0347">Helicase</keyword>
<dbReference type="GO" id="GO:0016787">
    <property type="term" value="F:hydrolase activity"/>
    <property type="evidence" value="ECO:0007669"/>
    <property type="project" value="InterPro"/>
</dbReference>
<dbReference type="InterPro" id="IPR014001">
    <property type="entry name" value="Helicase_ATP-bd"/>
</dbReference>
<evidence type="ECO:0000313" key="3">
    <source>
        <dbReference type="Proteomes" id="UP000182427"/>
    </source>
</evidence>
<dbReference type="PROSITE" id="PS51192">
    <property type="entry name" value="HELICASE_ATP_BIND_1"/>
    <property type="match status" value="1"/>
</dbReference>